<dbReference type="AlphaFoldDB" id="A0A2I0IGG8"/>
<gene>
    <name evidence="2" type="ORF">CRG98_037167</name>
</gene>
<organism evidence="2 3">
    <name type="scientific">Punica granatum</name>
    <name type="common">Pomegranate</name>
    <dbReference type="NCBI Taxonomy" id="22663"/>
    <lineage>
        <taxon>Eukaryota</taxon>
        <taxon>Viridiplantae</taxon>
        <taxon>Streptophyta</taxon>
        <taxon>Embryophyta</taxon>
        <taxon>Tracheophyta</taxon>
        <taxon>Spermatophyta</taxon>
        <taxon>Magnoliopsida</taxon>
        <taxon>eudicotyledons</taxon>
        <taxon>Gunneridae</taxon>
        <taxon>Pentapetalae</taxon>
        <taxon>rosids</taxon>
        <taxon>malvids</taxon>
        <taxon>Myrtales</taxon>
        <taxon>Lythraceae</taxon>
        <taxon>Punica</taxon>
    </lineage>
</organism>
<dbReference type="Pfam" id="PF24924">
    <property type="entry name" value="DUF7745"/>
    <property type="match status" value="1"/>
</dbReference>
<dbReference type="InterPro" id="IPR056647">
    <property type="entry name" value="DUF7745"/>
</dbReference>
<evidence type="ECO:0000313" key="3">
    <source>
        <dbReference type="Proteomes" id="UP000233551"/>
    </source>
</evidence>
<proteinExistence type="predicted"/>
<comment type="caution">
    <text evidence="2">The sequence shown here is derived from an EMBL/GenBank/DDBJ whole genome shotgun (WGS) entry which is preliminary data.</text>
</comment>
<evidence type="ECO:0000259" key="1">
    <source>
        <dbReference type="Pfam" id="PF24924"/>
    </source>
</evidence>
<name>A0A2I0IGG8_PUNGR</name>
<protein>
    <recommendedName>
        <fullName evidence="1">DUF7745 domain-containing protein</fullName>
    </recommendedName>
</protein>
<evidence type="ECO:0000313" key="2">
    <source>
        <dbReference type="EMBL" id="PKI42436.1"/>
    </source>
</evidence>
<keyword evidence="3" id="KW-1185">Reference proteome</keyword>
<dbReference type="EMBL" id="PGOL01003159">
    <property type="protein sequence ID" value="PKI42436.1"/>
    <property type="molecule type" value="Genomic_DNA"/>
</dbReference>
<reference evidence="2 3" key="1">
    <citation type="submission" date="2017-11" db="EMBL/GenBank/DDBJ databases">
        <title>De-novo sequencing of pomegranate (Punica granatum L.) genome.</title>
        <authorList>
            <person name="Akparov Z."/>
            <person name="Amiraslanov A."/>
            <person name="Hajiyeva S."/>
            <person name="Abbasov M."/>
            <person name="Kaur K."/>
            <person name="Hamwieh A."/>
            <person name="Solovyev V."/>
            <person name="Salamov A."/>
            <person name="Braich B."/>
            <person name="Kosarev P."/>
            <person name="Mahmoud A."/>
            <person name="Hajiyev E."/>
            <person name="Babayeva S."/>
            <person name="Izzatullayeva V."/>
            <person name="Mammadov A."/>
            <person name="Mammadov A."/>
            <person name="Sharifova S."/>
            <person name="Ojaghi J."/>
            <person name="Eynullazada K."/>
            <person name="Bayramov B."/>
            <person name="Abdulazimova A."/>
            <person name="Shahmuradov I."/>
        </authorList>
    </citation>
    <scope>NUCLEOTIDE SEQUENCE [LARGE SCALE GENOMIC DNA]</scope>
    <source>
        <strain evidence="3">cv. AG2017</strain>
        <tissue evidence="2">Leaf</tissue>
    </source>
</reference>
<dbReference type="Proteomes" id="UP000233551">
    <property type="component" value="Unassembled WGS sequence"/>
</dbReference>
<feature type="domain" description="DUF7745" evidence="1">
    <location>
        <begin position="98"/>
        <end position="276"/>
    </location>
</feature>
<sequence>MATPSHACSLRIPGKVDTPKPRDSVERMWALTRAHSGPYSLATPLGTYLVGGPFAVFLKERSTPCLRLESLTPPSREITCILKAFRPVDRAFICLIIGDISMLAESPIDWAFLRTAIEFWDTQHAVFNFLGTELTPTVEEYMALIQRAMPTRNIILPNQFAVIQSQLSILLGLRTEEVQHEMQNGWEHSVRTTWLLNWTHIRAHRATGESYQRDACHRFLLLIFETLLFLHALNIIDEALAQVVPQAVGGHSYVEALLVETVQSLDYVREIRRGRMGLRISCRFGFSHTSDHSACHIRFHTSQTTAL</sequence>
<accession>A0A2I0IGG8</accession>